<organism evidence="11 12">
    <name type="scientific">Perilla frutescens var. hirtella</name>
    <name type="common">Perilla citriodora</name>
    <name type="synonym">Perilla setoyensis</name>
    <dbReference type="NCBI Taxonomy" id="608512"/>
    <lineage>
        <taxon>Eukaryota</taxon>
        <taxon>Viridiplantae</taxon>
        <taxon>Streptophyta</taxon>
        <taxon>Embryophyta</taxon>
        <taxon>Tracheophyta</taxon>
        <taxon>Spermatophyta</taxon>
        <taxon>Magnoliopsida</taxon>
        <taxon>eudicotyledons</taxon>
        <taxon>Gunneridae</taxon>
        <taxon>Pentapetalae</taxon>
        <taxon>asterids</taxon>
        <taxon>lamiids</taxon>
        <taxon>Lamiales</taxon>
        <taxon>Lamiaceae</taxon>
        <taxon>Nepetoideae</taxon>
        <taxon>Elsholtzieae</taxon>
        <taxon>Perilla</taxon>
    </lineage>
</organism>
<keyword evidence="4" id="KW-0677">Repeat</keyword>
<feature type="region of interest" description="Disordered" evidence="7">
    <location>
        <begin position="295"/>
        <end position="334"/>
    </location>
</feature>
<dbReference type="GO" id="GO:0016020">
    <property type="term" value="C:membrane"/>
    <property type="evidence" value="ECO:0007669"/>
    <property type="project" value="UniProtKB-SubCell"/>
</dbReference>
<dbReference type="Pfam" id="PF00069">
    <property type="entry name" value="Pkinase"/>
    <property type="match status" value="1"/>
</dbReference>
<evidence type="ECO:0000313" key="11">
    <source>
        <dbReference type="EMBL" id="KAH6821298.1"/>
    </source>
</evidence>
<dbReference type="Proteomes" id="UP001190926">
    <property type="component" value="Unassembled WGS sequence"/>
</dbReference>
<dbReference type="EMBL" id="SDAM02002131">
    <property type="protein sequence ID" value="KAH6821298.1"/>
    <property type="molecule type" value="Genomic_DNA"/>
</dbReference>
<evidence type="ECO:0000256" key="5">
    <source>
        <dbReference type="ARBA" id="ARBA00022989"/>
    </source>
</evidence>
<feature type="compositionally biased region" description="Basic and acidic residues" evidence="7">
    <location>
        <begin position="295"/>
        <end position="305"/>
    </location>
</feature>
<evidence type="ECO:0000256" key="1">
    <source>
        <dbReference type="ARBA" id="ARBA00004370"/>
    </source>
</evidence>
<accession>A0AAD4IUA6</accession>
<keyword evidence="12" id="KW-1185">Reference proteome</keyword>
<evidence type="ECO:0000256" key="6">
    <source>
        <dbReference type="ARBA" id="ARBA00023136"/>
    </source>
</evidence>
<feature type="transmembrane region" description="Helical" evidence="8">
    <location>
        <begin position="258"/>
        <end position="276"/>
    </location>
</feature>
<name>A0AAD4IUA6_PERFH</name>
<dbReference type="InterPro" id="IPR011009">
    <property type="entry name" value="Kinase-like_dom_sf"/>
</dbReference>
<dbReference type="GO" id="GO:0005524">
    <property type="term" value="F:ATP binding"/>
    <property type="evidence" value="ECO:0007669"/>
    <property type="project" value="InterPro"/>
</dbReference>
<evidence type="ECO:0000256" key="7">
    <source>
        <dbReference type="SAM" id="MobiDB-lite"/>
    </source>
</evidence>
<dbReference type="GO" id="GO:0004672">
    <property type="term" value="F:protein kinase activity"/>
    <property type="evidence" value="ECO:0007669"/>
    <property type="project" value="InterPro"/>
</dbReference>
<evidence type="ECO:0000256" key="2">
    <source>
        <dbReference type="ARBA" id="ARBA00022614"/>
    </source>
</evidence>
<feature type="region of interest" description="Disordered" evidence="7">
    <location>
        <begin position="231"/>
        <end position="254"/>
    </location>
</feature>
<protein>
    <recommendedName>
        <fullName evidence="10">Protein kinase domain-containing protein</fullName>
    </recommendedName>
</protein>
<dbReference type="InterPro" id="IPR000719">
    <property type="entry name" value="Prot_kinase_dom"/>
</dbReference>
<reference evidence="11 12" key="1">
    <citation type="journal article" date="2021" name="Nat. Commun.">
        <title>Incipient diploidization of the medicinal plant Perilla within 10,000 years.</title>
        <authorList>
            <person name="Zhang Y."/>
            <person name="Shen Q."/>
            <person name="Leng L."/>
            <person name="Zhang D."/>
            <person name="Chen S."/>
            <person name="Shi Y."/>
            <person name="Ning Z."/>
            <person name="Chen S."/>
        </authorList>
    </citation>
    <scope>NUCLEOTIDE SEQUENCE [LARGE SCALE GENOMIC DNA]</scope>
    <source>
        <strain evidence="12">cv. PC099</strain>
    </source>
</reference>
<dbReference type="PROSITE" id="PS50011">
    <property type="entry name" value="PROTEIN_KINASE_DOM"/>
    <property type="match status" value="1"/>
</dbReference>
<dbReference type="AlphaFoldDB" id="A0AAD4IUA6"/>
<evidence type="ECO:0000259" key="10">
    <source>
        <dbReference type="PROSITE" id="PS50011"/>
    </source>
</evidence>
<keyword evidence="5 8" id="KW-1133">Transmembrane helix</keyword>
<dbReference type="InterPro" id="IPR032675">
    <property type="entry name" value="LRR_dom_sf"/>
</dbReference>
<dbReference type="PANTHER" id="PTHR48010:SF22">
    <property type="entry name" value="OS09G0376600 PROTEIN"/>
    <property type="match status" value="1"/>
</dbReference>
<keyword evidence="2" id="KW-0433">Leucine-rich repeat</keyword>
<evidence type="ECO:0000256" key="9">
    <source>
        <dbReference type="SAM" id="SignalP"/>
    </source>
</evidence>
<dbReference type="PANTHER" id="PTHR48010">
    <property type="entry name" value="OS05G0588300 PROTEIN"/>
    <property type="match status" value="1"/>
</dbReference>
<feature type="compositionally biased region" description="Polar residues" evidence="7">
    <location>
        <begin position="321"/>
        <end position="332"/>
    </location>
</feature>
<dbReference type="Gene3D" id="3.80.10.10">
    <property type="entry name" value="Ribonuclease Inhibitor"/>
    <property type="match status" value="3"/>
</dbReference>
<feature type="domain" description="Protein kinase" evidence="10">
    <location>
        <begin position="354"/>
        <end position="614"/>
    </location>
</feature>
<keyword evidence="6 8" id="KW-0472">Membrane</keyword>
<evidence type="ECO:0000313" key="12">
    <source>
        <dbReference type="Proteomes" id="UP001190926"/>
    </source>
</evidence>
<comment type="subcellular location">
    <subcellularLocation>
        <location evidence="1">Membrane</location>
    </subcellularLocation>
</comment>
<dbReference type="Gene3D" id="1.10.510.10">
    <property type="entry name" value="Transferase(Phosphotransferase) domain 1"/>
    <property type="match status" value="1"/>
</dbReference>
<dbReference type="InterPro" id="IPR001611">
    <property type="entry name" value="Leu-rich_rpt"/>
</dbReference>
<sequence>MIMINRVQFALILTVWILVTAANAETEQVRDALVQFMTKISPGNIPREPNWGWNTSSDPCNDDWKGIECYNNTATVKKIVLNDLNLTGVIDAASLCAATALTVVSLNSNGVVGTLPEDISKCSRLTHIYLRGNSLSGSLPVSLSRLSNLKRIVVSNNGFSGGIPDLSRISGLLTFFAENNQLSGGIPQFDFSNLEEFNVSNNDLTGQIPEGGGRFSAASFLGNLGLCGPPLPNACPPPPPPPPPPRPSSKKSSSKKDYFIYSGYALIGLIVLLLVVHKLMKKTAAKEKEIAAKKGFQRDSRHDKISGSSSESKAVGENRSEFSITNSESGKNSSSLMVLSSPLVDVLKFEDLLRSPAELINRGRHGSLYKVTVDAAATLAVKRIRDWDIARDEFKNRMHRIDQVKHPHLIPILAFYCSSQEKLLVYEFQENGSLFSLLHGSQTGKMFDWGSRLNLAAKVAEALAFMHQGLKADGIAHGNLKSSNILLSREMEPLISEYGLAEADQIQDQSFLAYNDSFQENNAFRADTYSFGVILLELLTGKVVQNNGFELARWVNSAIREEWTVEVFDKALVAEGTSEERMVQLLQLALKCINTSSDVRPSIAEVAEVINSIREQDEKSITSDS</sequence>
<gene>
    <name evidence="11" type="ORF">C2S53_000788</name>
</gene>
<comment type="caution">
    <text evidence="11">The sequence shown here is derived from an EMBL/GenBank/DDBJ whole genome shotgun (WGS) entry which is preliminary data.</text>
</comment>
<keyword evidence="9" id="KW-0732">Signal</keyword>
<feature type="signal peptide" evidence="9">
    <location>
        <begin position="1"/>
        <end position="24"/>
    </location>
</feature>
<evidence type="ECO:0000256" key="8">
    <source>
        <dbReference type="SAM" id="Phobius"/>
    </source>
</evidence>
<dbReference type="InterPro" id="IPR050994">
    <property type="entry name" value="At_inactive_RLKs"/>
</dbReference>
<proteinExistence type="predicted"/>
<keyword evidence="3 8" id="KW-0812">Transmembrane</keyword>
<dbReference type="Gene3D" id="3.30.200.20">
    <property type="entry name" value="Phosphorylase Kinase, domain 1"/>
    <property type="match status" value="1"/>
</dbReference>
<dbReference type="Pfam" id="PF00560">
    <property type="entry name" value="LRR_1"/>
    <property type="match status" value="2"/>
</dbReference>
<feature type="compositionally biased region" description="Pro residues" evidence="7">
    <location>
        <begin position="231"/>
        <end position="247"/>
    </location>
</feature>
<dbReference type="SUPFAM" id="SSF52058">
    <property type="entry name" value="L domain-like"/>
    <property type="match status" value="1"/>
</dbReference>
<feature type="chain" id="PRO_5042243173" description="Protein kinase domain-containing protein" evidence="9">
    <location>
        <begin position="25"/>
        <end position="625"/>
    </location>
</feature>
<dbReference type="SUPFAM" id="SSF56112">
    <property type="entry name" value="Protein kinase-like (PK-like)"/>
    <property type="match status" value="1"/>
</dbReference>
<evidence type="ECO:0000256" key="3">
    <source>
        <dbReference type="ARBA" id="ARBA00022692"/>
    </source>
</evidence>
<evidence type="ECO:0000256" key="4">
    <source>
        <dbReference type="ARBA" id="ARBA00022737"/>
    </source>
</evidence>